<dbReference type="Proteomes" id="UP000255163">
    <property type="component" value="Unassembled WGS sequence"/>
</dbReference>
<dbReference type="EMBL" id="UFYI01000005">
    <property type="protein sequence ID" value="STD17607.1"/>
    <property type="molecule type" value="Genomic_DNA"/>
</dbReference>
<proteinExistence type="predicted"/>
<accession>A0A376F1B1</accession>
<dbReference type="AlphaFoldDB" id="A0A376F1B1"/>
<feature type="region of interest" description="Disordered" evidence="1">
    <location>
        <begin position="196"/>
        <end position="215"/>
    </location>
</feature>
<organism evidence="2 3">
    <name type="scientific">Enterobacter asburiae</name>
    <dbReference type="NCBI Taxonomy" id="61645"/>
    <lineage>
        <taxon>Bacteria</taxon>
        <taxon>Pseudomonadati</taxon>
        <taxon>Pseudomonadota</taxon>
        <taxon>Gammaproteobacteria</taxon>
        <taxon>Enterobacterales</taxon>
        <taxon>Enterobacteriaceae</taxon>
        <taxon>Enterobacter</taxon>
        <taxon>Enterobacter cloacae complex</taxon>
    </lineage>
</organism>
<evidence type="ECO:0000313" key="2">
    <source>
        <dbReference type="EMBL" id="STD17607.1"/>
    </source>
</evidence>
<evidence type="ECO:0000313" key="3">
    <source>
        <dbReference type="Proteomes" id="UP000255163"/>
    </source>
</evidence>
<protein>
    <submittedName>
        <fullName evidence="2">Uncharacterized protein</fullName>
    </submittedName>
</protein>
<sequence length="215" mass="24140">MGKQYKLVSINDVLENAALQTKEYNSKQEYYDDDKTYFQMFHDNAEGIIKSTPSTSKYTSDETTGDLVLDLGNKKIDISNYTEEDYKALSDDLSHELAAKEIEDTIKTDPELSDLNRRLSNGEISIDTDREYASLSDSNGELVFSIESNKNHNPSKSLNSDEGFRFIAWDGEYGGDQPTLSDGLKSAQSNIQTLEAEAALEIDEPEQKSRSSYRA</sequence>
<dbReference type="RefSeq" id="WP_059347876.1">
    <property type="nucleotide sequence ID" value="NZ_CP011864.1"/>
</dbReference>
<reference evidence="2 3" key="1">
    <citation type="submission" date="2018-06" db="EMBL/GenBank/DDBJ databases">
        <authorList>
            <consortium name="Pathogen Informatics"/>
            <person name="Doyle S."/>
        </authorList>
    </citation>
    <scope>NUCLEOTIDE SEQUENCE [LARGE SCALE GENOMIC DNA]</scope>
    <source>
        <strain evidence="2 3">NCTC12123</strain>
    </source>
</reference>
<name>A0A376F1B1_ENTAS</name>
<evidence type="ECO:0000256" key="1">
    <source>
        <dbReference type="SAM" id="MobiDB-lite"/>
    </source>
</evidence>
<gene>
    <name evidence="2" type="ORF">NCTC12123_00117</name>
</gene>